<feature type="compositionally biased region" description="Acidic residues" evidence="1">
    <location>
        <begin position="291"/>
        <end position="300"/>
    </location>
</feature>
<dbReference type="OrthoDB" id="4121224at2759"/>
<evidence type="ECO:0000313" key="2">
    <source>
        <dbReference type="EMBL" id="KIW57137.1"/>
    </source>
</evidence>
<name>A0A0D2D453_9EURO</name>
<gene>
    <name evidence="2" type="ORF">PV05_05732</name>
</gene>
<dbReference type="GeneID" id="25327640"/>
<evidence type="ECO:0000313" key="3">
    <source>
        <dbReference type="Proteomes" id="UP000054342"/>
    </source>
</evidence>
<reference evidence="2 3" key="1">
    <citation type="submission" date="2015-01" db="EMBL/GenBank/DDBJ databases">
        <title>The Genome Sequence of Exophiala xenobiotica CBS118157.</title>
        <authorList>
            <consortium name="The Broad Institute Genomics Platform"/>
            <person name="Cuomo C."/>
            <person name="de Hoog S."/>
            <person name="Gorbushina A."/>
            <person name="Stielow B."/>
            <person name="Teixiera M."/>
            <person name="Abouelleil A."/>
            <person name="Chapman S.B."/>
            <person name="Priest M."/>
            <person name="Young S.K."/>
            <person name="Wortman J."/>
            <person name="Nusbaum C."/>
            <person name="Birren B."/>
        </authorList>
    </citation>
    <scope>NUCLEOTIDE SEQUENCE [LARGE SCALE GENOMIC DNA]</scope>
    <source>
        <strain evidence="2 3">CBS 118157</strain>
    </source>
</reference>
<accession>A0A0D2D453</accession>
<dbReference type="HOGENOM" id="CLU_806549_0_0_1"/>
<dbReference type="Proteomes" id="UP000054342">
    <property type="component" value="Unassembled WGS sequence"/>
</dbReference>
<proteinExistence type="predicted"/>
<feature type="region of interest" description="Disordered" evidence="1">
    <location>
        <begin position="291"/>
        <end position="311"/>
    </location>
</feature>
<protein>
    <submittedName>
        <fullName evidence="2">Uncharacterized protein</fullName>
    </submittedName>
</protein>
<organism evidence="2 3">
    <name type="scientific">Exophiala xenobiotica</name>
    <dbReference type="NCBI Taxonomy" id="348802"/>
    <lineage>
        <taxon>Eukaryota</taxon>
        <taxon>Fungi</taxon>
        <taxon>Dikarya</taxon>
        <taxon>Ascomycota</taxon>
        <taxon>Pezizomycotina</taxon>
        <taxon>Eurotiomycetes</taxon>
        <taxon>Chaetothyriomycetidae</taxon>
        <taxon>Chaetothyriales</taxon>
        <taxon>Herpotrichiellaceae</taxon>
        <taxon>Exophiala</taxon>
    </lineage>
</organism>
<dbReference type="AlphaFoldDB" id="A0A0D2D453"/>
<evidence type="ECO:0000256" key="1">
    <source>
        <dbReference type="SAM" id="MobiDB-lite"/>
    </source>
</evidence>
<dbReference type="EMBL" id="KN847319">
    <property type="protein sequence ID" value="KIW57137.1"/>
    <property type="molecule type" value="Genomic_DNA"/>
</dbReference>
<keyword evidence="3" id="KW-1185">Reference proteome</keyword>
<sequence length="335" mass="38664">MAESPSAPGSAIKASTKHCSFLKLDEDIRRMVYDILEALPRKDMDKKDRARVRDFSQEAHEEFRKLTVTRKNLRLTCKQIKNEWTPAFLRSTTFCLSLIRMRLGFEIFVLNKLSKTEIMNIRRIVFDGSRQGLFAKYGCPDLRSSDAEVLRTLASVLTRHKDQLRLETLDITLFDDFGPRLLRREKEVTVAQLARYHYRKNGWKPYYIGMFETQITGRSWKEPPESSSGSEFCEAEWDVTSISSDTIRRAEGEKNCYWDSEAGFDANDGLEDTSETDGDLVSDVSGEEIAEDEIDDEEDSFNANQDLSHQDPEAVEQIEIAHMKKRKRAFSEVEE</sequence>
<dbReference type="RefSeq" id="XP_013317721.1">
    <property type="nucleotide sequence ID" value="XM_013462267.1"/>
</dbReference>